<keyword evidence="4" id="KW-0249">Electron transport</keyword>
<dbReference type="GO" id="GO:0005506">
    <property type="term" value="F:iron ion binding"/>
    <property type="evidence" value="ECO:0007669"/>
    <property type="project" value="InterPro"/>
</dbReference>
<feature type="binding site" description="covalent" evidence="6">
    <location>
        <position position="30"/>
    </location>
    <ligand>
        <name>heme c</name>
        <dbReference type="ChEBI" id="CHEBI:61717"/>
    </ligand>
</feature>
<evidence type="ECO:0000256" key="6">
    <source>
        <dbReference type="PIRSR" id="PIRSR602324-1"/>
    </source>
</evidence>
<keyword evidence="2 6" id="KW-0349">Heme</keyword>
<dbReference type="Pfam" id="PF00034">
    <property type="entry name" value="Cytochrom_C"/>
    <property type="match status" value="1"/>
</dbReference>
<evidence type="ECO:0000313" key="10">
    <source>
        <dbReference type="Proteomes" id="UP000199766"/>
    </source>
</evidence>
<dbReference type="STRING" id="180197.SAMN02982919_00407"/>
<evidence type="ECO:0000256" key="1">
    <source>
        <dbReference type="ARBA" id="ARBA00022448"/>
    </source>
</evidence>
<dbReference type="RefSeq" id="WP_091451953.1">
    <property type="nucleotide sequence ID" value="NZ_FOGD01000001.1"/>
</dbReference>
<feature type="binding site" description="covalent" evidence="6">
    <location>
        <position position="79"/>
    </location>
    <ligand>
        <name>heme c</name>
        <dbReference type="ChEBI" id="CHEBI:61717"/>
    </ligand>
</feature>
<accession>A0A1H9EYK8</accession>
<dbReference type="OrthoDB" id="9814063at2"/>
<dbReference type="SUPFAM" id="SSF46626">
    <property type="entry name" value="Cytochrome c"/>
    <property type="match status" value="1"/>
</dbReference>
<comment type="PTM">
    <text evidence="6">Binds 1 heme c group covalently per subunit.</text>
</comment>
<dbReference type="EMBL" id="FOGD01000001">
    <property type="protein sequence ID" value="SEQ30742.1"/>
    <property type="molecule type" value="Genomic_DNA"/>
</dbReference>
<feature type="chain" id="PRO_5011548574" evidence="7">
    <location>
        <begin position="21"/>
        <end position="101"/>
    </location>
</feature>
<keyword evidence="7" id="KW-0732">Signal</keyword>
<reference evidence="9 10" key="1">
    <citation type="submission" date="2016-10" db="EMBL/GenBank/DDBJ databases">
        <authorList>
            <person name="de Groot N.N."/>
        </authorList>
    </citation>
    <scope>NUCLEOTIDE SEQUENCE [LARGE SCALE GENOMIC DNA]</scope>
    <source>
        <strain evidence="9 10">ATCC 35958</strain>
    </source>
</reference>
<dbReference type="Proteomes" id="UP000199766">
    <property type="component" value="Unassembled WGS sequence"/>
</dbReference>
<keyword evidence="3 6" id="KW-0479">Metal-binding</keyword>
<dbReference type="AlphaFoldDB" id="A0A1H9EYK8"/>
<dbReference type="PRINTS" id="PR00606">
    <property type="entry name" value="CYTCHROMECID"/>
</dbReference>
<feature type="signal peptide" evidence="7">
    <location>
        <begin position="1"/>
        <end position="20"/>
    </location>
</feature>
<evidence type="ECO:0000259" key="8">
    <source>
        <dbReference type="PROSITE" id="PS51007"/>
    </source>
</evidence>
<feature type="binding site" description="covalent" evidence="6">
    <location>
        <position position="34"/>
    </location>
    <ligand>
        <name>heme c</name>
        <dbReference type="ChEBI" id="CHEBI:61717"/>
    </ligand>
</feature>
<keyword evidence="1" id="KW-0813">Transport</keyword>
<dbReference type="GO" id="GO:0020037">
    <property type="term" value="F:heme binding"/>
    <property type="evidence" value="ECO:0007669"/>
    <property type="project" value="InterPro"/>
</dbReference>
<dbReference type="PROSITE" id="PS51007">
    <property type="entry name" value="CYTC"/>
    <property type="match status" value="1"/>
</dbReference>
<dbReference type="GO" id="GO:0009055">
    <property type="term" value="F:electron transfer activity"/>
    <property type="evidence" value="ECO:0007669"/>
    <property type="project" value="InterPro"/>
</dbReference>
<keyword evidence="10" id="KW-1185">Reference proteome</keyword>
<dbReference type="InterPro" id="IPR009056">
    <property type="entry name" value="Cyt_c-like_dom"/>
</dbReference>
<dbReference type="Gene3D" id="1.10.760.10">
    <property type="entry name" value="Cytochrome c-like domain"/>
    <property type="match status" value="1"/>
</dbReference>
<dbReference type="InterPro" id="IPR036909">
    <property type="entry name" value="Cyt_c-like_dom_sf"/>
</dbReference>
<protein>
    <submittedName>
        <fullName evidence="9">Cytochrome c</fullName>
    </submittedName>
</protein>
<sequence length="101" mass="10472">MKRSLTLLALALSAAAPAFADQALATAKNCMACHAVDKKLVGPAYKEVAAKYKGDKTAVDKLAAKVIKGGGGVWGPVPMPANPQVNDAEAKKLVAWVLTQK</sequence>
<dbReference type="InterPro" id="IPR002324">
    <property type="entry name" value="Cyt_c_ID"/>
</dbReference>
<evidence type="ECO:0000313" key="9">
    <source>
        <dbReference type="EMBL" id="SEQ30742.1"/>
    </source>
</evidence>
<evidence type="ECO:0000256" key="4">
    <source>
        <dbReference type="ARBA" id="ARBA00022982"/>
    </source>
</evidence>
<organism evidence="9 10">
    <name type="scientific">Giesbergeria anulus</name>
    <dbReference type="NCBI Taxonomy" id="180197"/>
    <lineage>
        <taxon>Bacteria</taxon>
        <taxon>Pseudomonadati</taxon>
        <taxon>Pseudomonadota</taxon>
        <taxon>Betaproteobacteria</taxon>
        <taxon>Burkholderiales</taxon>
        <taxon>Comamonadaceae</taxon>
        <taxon>Giesbergeria</taxon>
    </lineage>
</organism>
<name>A0A1H9EYK8_9BURK</name>
<evidence type="ECO:0000256" key="3">
    <source>
        <dbReference type="ARBA" id="ARBA00022723"/>
    </source>
</evidence>
<keyword evidence="5 6" id="KW-0408">Iron</keyword>
<evidence type="ECO:0000256" key="7">
    <source>
        <dbReference type="SAM" id="SignalP"/>
    </source>
</evidence>
<gene>
    <name evidence="9" type="ORF">SAMN02982919_00407</name>
</gene>
<evidence type="ECO:0000256" key="2">
    <source>
        <dbReference type="ARBA" id="ARBA00022617"/>
    </source>
</evidence>
<proteinExistence type="predicted"/>
<evidence type="ECO:0000256" key="5">
    <source>
        <dbReference type="ARBA" id="ARBA00023004"/>
    </source>
</evidence>
<feature type="domain" description="Cytochrome c" evidence="8">
    <location>
        <begin position="10"/>
        <end position="101"/>
    </location>
</feature>